<dbReference type="AlphaFoldDB" id="A0A388T5H2"/>
<dbReference type="Proteomes" id="UP000265354">
    <property type="component" value="Unassembled WGS sequence"/>
</dbReference>
<evidence type="ECO:0000313" key="3">
    <source>
        <dbReference type="Proteomes" id="UP000265354"/>
    </source>
</evidence>
<proteinExistence type="predicted"/>
<gene>
    <name evidence="2" type="ORF">SSP531S_56790</name>
</gene>
<name>A0A388T5H2_9ACTN</name>
<reference evidence="2 3" key="1">
    <citation type="submission" date="2018-07" db="EMBL/GenBank/DDBJ databases">
        <title>Whole Genome Shotgun Sequence of Streptomyces spongiicola strain 531S.</title>
        <authorList>
            <person name="Dohra H."/>
            <person name="Kodani S."/>
        </authorList>
    </citation>
    <scope>NUCLEOTIDE SEQUENCE [LARGE SCALE GENOMIC DNA]</scope>
    <source>
        <strain evidence="2 3">531S</strain>
    </source>
</reference>
<organism evidence="2 3">
    <name type="scientific">Streptomyces spongiicola</name>
    <dbReference type="NCBI Taxonomy" id="1690221"/>
    <lineage>
        <taxon>Bacteria</taxon>
        <taxon>Bacillati</taxon>
        <taxon>Actinomycetota</taxon>
        <taxon>Actinomycetes</taxon>
        <taxon>Kitasatosporales</taxon>
        <taxon>Streptomycetaceae</taxon>
        <taxon>Streptomyces</taxon>
    </lineage>
</organism>
<evidence type="ECO:0000256" key="1">
    <source>
        <dbReference type="SAM" id="MobiDB-lite"/>
    </source>
</evidence>
<sequence length="108" mass="11518">MVAVGFQFDSFETILSKHWNWAAGIICFATSCGAAAEAVDAVPMTAPAAPRSTAVPAARDLLRVETRVISERDKGLPNVRGLRVARGGPSRARVPGSRPCCAVRREQL</sequence>
<feature type="region of interest" description="Disordered" evidence="1">
    <location>
        <begin position="80"/>
        <end position="108"/>
    </location>
</feature>
<accession>A0A388T5H2</accession>
<dbReference type="EMBL" id="BGZL01000030">
    <property type="protein sequence ID" value="GBQ04187.1"/>
    <property type="molecule type" value="Genomic_DNA"/>
</dbReference>
<comment type="caution">
    <text evidence="2">The sequence shown here is derived from an EMBL/GenBank/DDBJ whole genome shotgun (WGS) entry which is preliminary data.</text>
</comment>
<protein>
    <submittedName>
        <fullName evidence="2">Uncharacterized protein</fullName>
    </submittedName>
</protein>
<evidence type="ECO:0000313" key="2">
    <source>
        <dbReference type="EMBL" id="GBQ04187.1"/>
    </source>
</evidence>